<accession>A0ABS8SQI5</accession>
<sequence>MKEKEADAGKEGEVQNYGESFEGDSTLAIIELLGIAQICDIDNLFYICIRHVKVRGRPLSPAFGVQNIEPSGDFVLKYTRRSLIHVVKLV</sequence>
<evidence type="ECO:0000313" key="1">
    <source>
        <dbReference type="EMBL" id="MCD7461168.1"/>
    </source>
</evidence>
<comment type="caution">
    <text evidence="1">The sequence shown here is derived from an EMBL/GenBank/DDBJ whole genome shotgun (WGS) entry which is preliminary data.</text>
</comment>
<dbReference type="Proteomes" id="UP000823775">
    <property type="component" value="Unassembled WGS sequence"/>
</dbReference>
<name>A0ABS8SQI5_DATST</name>
<dbReference type="PANTHER" id="PTHR39741:SF16">
    <property type="entry name" value="F-BOX DOMAIN-CONTAINING PROTEIN"/>
    <property type="match status" value="1"/>
</dbReference>
<keyword evidence="2" id="KW-1185">Reference proteome</keyword>
<dbReference type="InterPro" id="IPR055336">
    <property type="entry name" value="At4g00755-like"/>
</dbReference>
<reference evidence="1 2" key="1">
    <citation type="journal article" date="2021" name="BMC Genomics">
        <title>Datura genome reveals duplications of psychoactive alkaloid biosynthetic genes and high mutation rate following tissue culture.</title>
        <authorList>
            <person name="Rajewski A."/>
            <person name="Carter-House D."/>
            <person name="Stajich J."/>
            <person name="Litt A."/>
        </authorList>
    </citation>
    <scope>NUCLEOTIDE SEQUENCE [LARGE SCALE GENOMIC DNA]</scope>
    <source>
        <strain evidence="1">AR-01</strain>
    </source>
</reference>
<protein>
    <submittedName>
        <fullName evidence="1">Uncharacterized protein</fullName>
    </submittedName>
</protein>
<dbReference type="PANTHER" id="PTHR39741">
    <property type="entry name" value="F-BOX DOMAIN CONTAINING PROTEIN, EXPRESSED"/>
    <property type="match status" value="1"/>
</dbReference>
<gene>
    <name evidence="1" type="ORF">HAX54_045420</name>
</gene>
<organism evidence="1 2">
    <name type="scientific">Datura stramonium</name>
    <name type="common">Jimsonweed</name>
    <name type="synonym">Common thornapple</name>
    <dbReference type="NCBI Taxonomy" id="4076"/>
    <lineage>
        <taxon>Eukaryota</taxon>
        <taxon>Viridiplantae</taxon>
        <taxon>Streptophyta</taxon>
        <taxon>Embryophyta</taxon>
        <taxon>Tracheophyta</taxon>
        <taxon>Spermatophyta</taxon>
        <taxon>Magnoliopsida</taxon>
        <taxon>eudicotyledons</taxon>
        <taxon>Gunneridae</taxon>
        <taxon>Pentapetalae</taxon>
        <taxon>asterids</taxon>
        <taxon>lamiids</taxon>
        <taxon>Solanales</taxon>
        <taxon>Solanaceae</taxon>
        <taxon>Solanoideae</taxon>
        <taxon>Datureae</taxon>
        <taxon>Datura</taxon>
    </lineage>
</organism>
<dbReference type="EMBL" id="JACEIK010000702">
    <property type="protein sequence ID" value="MCD7461168.1"/>
    <property type="molecule type" value="Genomic_DNA"/>
</dbReference>
<proteinExistence type="predicted"/>
<evidence type="ECO:0000313" key="2">
    <source>
        <dbReference type="Proteomes" id="UP000823775"/>
    </source>
</evidence>